<evidence type="ECO:0000259" key="1">
    <source>
        <dbReference type="PROSITE" id="PS50022"/>
    </source>
</evidence>
<dbReference type="Gene3D" id="3.40.50.1110">
    <property type="entry name" value="SGNH hydrolase"/>
    <property type="match status" value="1"/>
</dbReference>
<feature type="domain" description="F5/8 type C" evidence="1">
    <location>
        <begin position="413"/>
        <end position="560"/>
    </location>
</feature>
<organism evidence="2 3">
    <name type="scientific">Dactylosporangium darangshiense</name>
    <dbReference type="NCBI Taxonomy" id="579108"/>
    <lineage>
        <taxon>Bacteria</taxon>
        <taxon>Bacillati</taxon>
        <taxon>Actinomycetota</taxon>
        <taxon>Actinomycetes</taxon>
        <taxon>Micromonosporales</taxon>
        <taxon>Micromonosporaceae</taxon>
        <taxon>Dactylosporangium</taxon>
    </lineage>
</organism>
<dbReference type="CDD" id="cd01833">
    <property type="entry name" value="XynB_like"/>
    <property type="match status" value="1"/>
</dbReference>
<evidence type="ECO:0000313" key="3">
    <source>
        <dbReference type="Proteomes" id="UP001500620"/>
    </source>
</evidence>
<evidence type="ECO:0000313" key="2">
    <source>
        <dbReference type="EMBL" id="GAA4258288.1"/>
    </source>
</evidence>
<keyword evidence="3" id="KW-1185">Reference proteome</keyword>
<dbReference type="SUPFAM" id="SSF49785">
    <property type="entry name" value="Galactose-binding domain-like"/>
    <property type="match status" value="1"/>
</dbReference>
<dbReference type="InterPro" id="IPR051532">
    <property type="entry name" value="Ester_Hydrolysis_Enzymes"/>
</dbReference>
<dbReference type="InterPro" id="IPR013830">
    <property type="entry name" value="SGNH_hydro"/>
</dbReference>
<dbReference type="Pfam" id="PF13472">
    <property type="entry name" value="Lipase_GDSL_2"/>
    <property type="match status" value="1"/>
</dbReference>
<dbReference type="InterPro" id="IPR008979">
    <property type="entry name" value="Galactose-bd-like_sf"/>
</dbReference>
<dbReference type="PANTHER" id="PTHR30383">
    <property type="entry name" value="THIOESTERASE 1/PROTEASE 1/LYSOPHOSPHOLIPASE L1"/>
    <property type="match status" value="1"/>
</dbReference>
<dbReference type="InterPro" id="IPR036514">
    <property type="entry name" value="SGNH_hydro_sf"/>
</dbReference>
<name>A0ABP8DL06_9ACTN</name>
<sequence length="560" mass="58152">MGRLRPFTALLALLAAVLLPVLLPALDRPAGAAVATRPIRIMPLGDSITYGVGSPTGSSYRAALWNRLAVQAGYAIDFVGSQRSGALPDTDNEGHSGWRIDEIAANVDGWLATYQPDVVLLHIGTNDMNQNYDVGNAPARLAALVDRILADRPAATVLVAKIVPALDPAIQARINAFNAAVPPALAGKARTRLVDLSGLASSDLNDTLHPNDAGYAKMAVRWYAGLEPVLGDGRDWPLFGTSFETGDPAPTWLDSAGASVGVGGYCCGLTAAESSPRTELAHSGTSALMYSGADNSATQSYSYQRIHAVDVPLGSSSVLSYWIFPQQATGTFAGVDLQFTDGSALRDSGAVDQFGVRAHPQYQGEGGHLVVNQWNLVRVSLAGLAGRTVSRIDVGFDRPTGTGAFRGYVDDLAITDEGGAYAGVNLARGAAVTGSAPCVAAESPAKAADGIVTGNSKWCSGTAGASLQLDLGAARTVRRFVVRHAAAGGEAIGYNTRAFTIGLSTDGAAWTNAVAVTTNADGVTTHRITAATARYVRLTVTTPTQNVDGATRIYELEVDG</sequence>
<dbReference type="PANTHER" id="PTHR30383:SF5">
    <property type="entry name" value="SGNH HYDROLASE-TYPE ESTERASE DOMAIN-CONTAINING PROTEIN"/>
    <property type="match status" value="1"/>
</dbReference>
<dbReference type="PROSITE" id="PS50022">
    <property type="entry name" value="FA58C_3"/>
    <property type="match status" value="1"/>
</dbReference>
<comment type="caution">
    <text evidence="2">The sequence shown here is derived from an EMBL/GenBank/DDBJ whole genome shotgun (WGS) entry which is preliminary data.</text>
</comment>
<dbReference type="InterPro" id="IPR000421">
    <property type="entry name" value="FA58C"/>
</dbReference>
<dbReference type="Pfam" id="PF22633">
    <property type="entry name" value="F5_F8_type_C_2"/>
    <property type="match status" value="1"/>
</dbReference>
<dbReference type="SUPFAM" id="SSF52266">
    <property type="entry name" value="SGNH hydrolase"/>
    <property type="match status" value="1"/>
</dbReference>
<proteinExistence type="predicted"/>
<protein>
    <recommendedName>
        <fullName evidence="1">F5/8 type C domain-containing protein</fullName>
    </recommendedName>
</protein>
<dbReference type="RefSeq" id="WP_345135224.1">
    <property type="nucleotide sequence ID" value="NZ_BAABAT010000030.1"/>
</dbReference>
<gene>
    <name evidence="2" type="ORF">GCM10022255_078410</name>
</gene>
<accession>A0ABP8DL06</accession>
<dbReference type="EMBL" id="BAABAT010000030">
    <property type="protein sequence ID" value="GAA4258288.1"/>
    <property type="molecule type" value="Genomic_DNA"/>
</dbReference>
<dbReference type="Proteomes" id="UP001500620">
    <property type="component" value="Unassembled WGS sequence"/>
</dbReference>
<reference evidence="3" key="1">
    <citation type="journal article" date="2019" name="Int. J. Syst. Evol. Microbiol.">
        <title>The Global Catalogue of Microorganisms (GCM) 10K type strain sequencing project: providing services to taxonomists for standard genome sequencing and annotation.</title>
        <authorList>
            <consortium name="The Broad Institute Genomics Platform"/>
            <consortium name="The Broad Institute Genome Sequencing Center for Infectious Disease"/>
            <person name="Wu L."/>
            <person name="Ma J."/>
        </authorList>
    </citation>
    <scope>NUCLEOTIDE SEQUENCE [LARGE SCALE GENOMIC DNA]</scope>
    <source>
        <strain evidence="3">JCM 17441</strain>
    </source>
</reference>
<dbReference type="Gene3D" id="2.60.120.260">
    <property type="entry name" value="Galactose-binding domain-like"/>
    <property type="match status" value="1"/>
</dbReference>